<dbReference type="SUPFAM" id="SSF48452">
    <property type="entry name" value="TPR-like"/>
    <property type="match status" value="1"/>
</dbReference>
<keyword evidence="1" id="KW-0802">TPR repeat</keyword>
<feature type="signal peptide" evidence="2">
    <location>
        <begin position="1"/>
        <end position="29"/>
    </location>
</feature>
<dbReference type="InterPro" id="IPR019734">
    <property type="entry name" value="TPR_rpt"/>
</dbReference>
<evidence type="ECO:0000313" key="3">
    <source>
        <dbReference type="EMBL" id="MEJ8850490.1"/>
    </source>
</evidence>
<feature type="repeat" description="TPR" evidence="1">
    <location>
        <begin position="96"/>
        <end position="129"/>
    </location>
</feature>
<sequence length="197" mass="21377">MKHAAPSMHIITRIVSALAFALLLGAAHADEYADVNLLLRQGKQAEALNKAETYIVGKPRDPQMRFLRGVILSEQGKVPEATVAFTQLTQDFPELPEPYNNLAALYASQSQFDKARTALEMAVKLNPSYATAHENLGDVYARLAAQSYTRAQQLEPANAGIAPKLTLIRQIFTPASERAAGTLPQAAPALTKPGIRK</sequence>
<dbReference type="PANTHER" id="PTHR44366:SF1">
    <property type="entry name" value="UDP-N-ACETYLGLUCOSAMINE--PEPTIDE N-ACETYLGLUCOSAMINYLTRANSFERASE 110 KDA SUBUNIT"/>
    <property type="match status" value="1"/>
</dbReference>
<evidence type="ECO:0000256" key="1">
    <source>
        <dbReference type="PROSITE-ProRule" id="PRU00339"/>
    </source>
</evidence>
<dbReference type="InterPro" id="IPR011990">
    <property type="entry name" value="TPR-like_helical_dom_sf"/>
</dbReference>
<protein>
    <submittedName>
        <fullName evidence="3">Tetratricopeptide repeat protein</fullName>
    </submittedName>
</protein>
<evidence type="ECO:0000313" key="4">
    <source>
        <dbReference type="Proteomes" id="UP001385892"/>
    </source>
</evidence>
<proteinExistence type="predicted"/>
<dbReference type="InterPro" id="IPR037919">
    <property type="entry name" value="OGT"/>
</dbReference>
<name>A0ABU8WUI1_9BURK</name>
<dbReference type="Gene3D" id="1.25.40.10">
    <property type="entry name" value="Tetratricopeptide repeat domain"/>
    <property type="match status" value="1"/>
</dbReference>
<dbReference type="Pfam" id="PF13432">
    <property type="entry name" value="TPR_16"/>
    <property type="match status" value="1"/>
</dbReference>
<feature type="chain" id="PRO_5045452584" evidence="2">
    <location>
        <begin position="30"/>
        <end position="197"/>
    </location>
</feature>
<dbReference type="RefSeq" id="WP_340345846.1">
    <property type="nucleotide sequence ID" value="NZ_JBBKZT010000015.1"/>
</dbReference>
<dbReference type="Proteomes" id="UP001385892">
    <property type="component" value="Unassembled WGS sequence"/>
</dbReference>
<comment type="caution">
    <text evidence="3">The sequence shown here is derived from an EMBL/GenBank/DDBJ whole genome shotgun (WGS) entry which is preliminary data.</text>
</comment>
<dbReference type="EMBL" id="JBBKZT010000015">
    <property type="protein sequence ID" value="MEJ8850490.1"/>
    <property type="molecule type" value="Genomic_DNA"/>
</dbReference>
<dbReference type="PANTHER" id="PTHR44366">
    <property type="entry name" value="UDP-N-ACETYLGLUCOSAMINE--PEPTIDE N-ACETYLGLUCOSAMINYLTRANSFERASE 110 KDA SUBUNIT"/>
    <property type="match status" value="1"/>
</dbReference>
<dbReference type="SMART" id="SM00028">
    <property type="entry name" value="TPR"/>
    <property type="match status" value="3"/>
</dbReference>
<dbReference type="Pfam" id="PF13414">
    <property type="entry name" value="TPR_11"/>
    <property type="match status" value="1"/>
</dbReference>
<keyword evidence="4" id="KW-1185">Reference proteome</keyword>
<organism evidence="3 4">
    <name type="scientific">Variovorax rhizosphaerae</name>
    <dbReference type="NCBI Taxonomy" id="1836200"/>
    <lineage>
        <taxon>Bacteria</taxon>
        <taxon>Pseudomonadati</taxon>
        <taxon>Pseudomonadota</taxon>
        <taxon>Betaproteobacteria</taxon>
        <taxon>Burkholderiales</taxon>
        <taxon>Comamonadaceae</taxon>
        <taxon>Variovorax</taxon>
    </lineage>
</organism>
<gene>
    <name evidence="3" type="ORF">WKW82_27895</name>
</gene>
<accession>A0ABU8WUI1</accession>
<reference evidence="3 4" key="1">
    <citation type="submission" date="2024-03" db="EMBL/GenBank/DDBJ databases">
        <title>Novel species of the genus Variovorax.</title>
        <authorList>
            <person name="Liu Q."/>
            <person name="Xin Y.-H."/>
        </authorList>
    </citation>
    <scope>NUCLEOTIDE SEQUENCE [LARGE SCALE GENOMIC DNA]</scope>
    <source>
        <strain evidence="3 4">KACC 18900</strain>
    </source>
</reference>
<keyword evidence="2" id="KW-0732">Signal</keyword>
<evidence type="ECO:0000256" key="2">
    <source>
        <dbReference type="SAM" id="SignalP"/>
    </source>
</evidence>
<dbReference type="PROSITE" id="PS50005">
    <property type="entry name" value="TPR"/>
    <property type="match status" value="1"/>
</dbReference>